<dbReference type="Proteomes" id="UP000018888">
    <property type="component" value="Unassembled WGS sequence"/>
</dbReference>
<organism evidence="2 3">
    <name type="scientific">Rhizophagus irregularis (strain DAOM 181602 / DAOM 197198 / MUCL 43194)</name>
    <name type="common">Arbuscular mycorrhizal fungus</name>
    <name type="synonym">Glomus intraradices</name>
    <dbReference type="NCBI Taxonomy" id="747089"/>
    <lineage>
        <taxon>Eukaryota</taxon>
        <taxon>Fungi</taxon>
        <taxon>Fungi incertae sedis</taxon>
        <taxon>Mucoromycota</taxon>
        <taxon>Glomeromycotina</taxon>
        <taxon>Glomeromycetes</taxon>
        <taxon>Glomerales</taxon>
        <taxon>Glomeraceae</taxon>
        <taxon>Rhizophagus</taxon>
    </lineage>
</organism>
<evidence type="ECO:0000256" key="1">
    <source>
        <dbReference type="SAM" id="Phobius"/>
    </source>
</evidence>
<keyword evidence="1" id="KW-1133">Transmembrane helix</keyword>
<name>A0A2P4PTR9_RHIID</name>
<dbReference type="InterPro" id="IPR011009">
    <property type="entry name" value="Kinase-like_dom_sf"/>
</dbReference>
<reference evidence="2 3" key="1">
    <citation type="journal article" date="2013" name="Proc. Natl. Acad. Sci. U.S.A.">
        <title>Genome of an arbuscular mycorrhizal fungus provides insight into the oldest plant symbiosis.</title>
        <authorList>
            <person name="Tisserant E."/>
            <person name="Malbreil M."/>
            <person name="Kuo A."/>
            <person name="Kohler A."/>
            <person name="Symeonidi A."/>
            <person name="Balestrini R."/>
            <person name="Charron P."/>
            <person name="Duensing N."/>
            <person name="Frei Dit Frey N."/>
            <person name="Gianinazzi-Pearson V."/>
            <person name="Gilbert L.B."/>
            <person name="Handa Y."/>
            <person name="Herr J.R."/>
            <person name="Hijri M."/>
            <person name="Koul R."/>
            <person name="Kawaguchi M."/>
            <person name="Krajinski F."/>
            <person name="Lammers P.J."/>
            <person name="Masclaux F.G."/>
            <person name="Murat C."/>
            <person name="Morin E."/>
            <person name="Ndikumana S."/>
            <person name="Pagni M."/>
            <person name="Petitpierre D."/>
            <person name="Requena N."/>
            <person name="Rosikiewicz P."/>
            <person name="Riley R."/>
            <person name="Saito K."/>
            <person name="San Clemente H."/>
            <person name="Shapiro H."/>
            <person name="van Tuinen D."/>
            <person name="Becard G."/>
            <person name="Bonfante P."/>
            <person name="Paszkowski U."/>
            <person name="Shachar-Hill Y.Y."/>
            <person name="Tuskan G.A."/>
            <person name="Young P.W."/>
            <person name="Sanders I.R."/>
            <person name="Henrissat B."/>
            <person name="Rensing S.A."/>
            <person name="Grigoriev I.V."/>
            <person name="Corradi N."/>
            <person name="Roux C."/>
            <person name="Martin F."/>
        </authorList>
    </citation>
    <scope>NUCLEOTIDE SEQUENCE [LARGE SCALE GENOMIC DNA]</scope>
    <source>
        <strain evidence="2 3">DAOM 197198</strain>
    </source>
</reference>
<dbReference type="Gene3D" id="3.30.200.20">
    <property type="entry name" value="Phosphorylase Kinase, domain 1"/>
    <property type="match status" value="1"/>
</dbReference>
<comment type="caution">
    <text evidence="2">The sequence shown here is derived from an EMBL/GenBank/DDBJ whole genome shotgun (WGS) entry which is preliminary data.</text>
</comment>
<reference evidence="2 3" key="2">
    <citation type="journal article" date="2018" name="New Phytol.">
        <title>High intraspecific genome diversity in the model arbuscular mycorrhizal symbiont Rhizophagus irregularis.</title>
        <authorList>
            <person name="Chen E.C.H."/>
            <person name="Morin E."/>
            <person name="Beaudet D."/>
            <person name="Noel J."/>
            <person name="Yildirir G."/>
            <person name="Ndikumana S."/>
            <person name="Charron P."/>
            <person name="St-Onge C."/>
            <person name="Giorgi J."/>
            <person name="Kruger M."/>
            <person name="Marton T."/>
            <person name="Ropars J."/>
            <person name="Grigoriev I.V."/>
            <person name="Hainaut M."/>
            <person name="Henrissat B."/>
            <person name="Roux C."/>
            <person name="Martin F."/>
            <person name="Corradi N."/>
        </authorList>
    </citation>
    <scope>NUCLEOTIDE SEQUENCE [LARGE SCALE GENOMIC DNA]</scope>
    <source>
        <strain evidence="2 3">DAOM 197198</strain>
    </source>
</reference>
<accession>A0A2P4PTR9</accession>
<evidence type="ECO:0008006" key="4">
    <source>
        <dbReference type="Google" id="ProtNLM"/>
    </source>
</evidence>
<gene>
    <name evidence="2" type="ORF">GLOIN_2v1632799</name>
</gene>
<keyword evidence="1" id="KW-0472">Membrane</keyword>
<feature type="transmembrane region" description="Helical" evidence="1">
    <location>
        <begin position="100"/>
        <end position="119"/>
    </location>
</feature>
<protein>
    <recommendedName>
        <fullName evidence="4">Protein kinase domain-containing protein</fullName>
    </recommendedName>
</protein>
<dbReference type="VEuPathDB" id="FungiDB:RhiirFUN_000294"/>
<sequence length="120" mass="13875">KFLCITKLIIDYDFQIDDYIKNTNPLKIYSYIKDKLNSSPSKLKIDWIPYSQIKNLEKIAEGGFGIIYKAKIDGKVVAVKGFLNSQDPSNDFLNEVSKNYSIFLECFIILIIFNFNISVF</sequence>
<evidence type="ECO:0000313" key="3">
    <source>
        <dbReference type="Proteomes" id="UP000018888"/>
    </source>
</evidence>
<dbReference type="EMBL" id="AUPC02000147">
    <property type="protein sequence ID" value="POG68791.1"/>
    <property type="molecule type" value="Genomic_DNA"/>
</dbReference>
<keyword evidence="3" id="KW-1185">Reference proteome</keyword>
<feature type="non-terminal residue" evidence="2">
    <location>
        <position position="1"/>
    </location>
</feature>
<proteinExistence type="predicted"/>
<keyword evidence="1" id="KW-0812">Transmembrane</keyword>
<evidence type="ECO:0000313" key="2">
    <source>
        <dbReference type="EMBL" id="POG68791.1"/>
    </source>
</evidence>
<dbReference type="SUPFAM" id="SSF56112">
    <property type="entry name" value="Protein kinase-like (PK-like)"/>
    <property type="match status" value="1"/>
</dbReference>
<dbReference type="AlphaFoldDB" id="A0A2P4PTR9"/>